<keyword evidence="2" id="KW-1185">Reference proteome</keyword>
<organism evidence="1 2">
    <name type="scientific">Rosa chinensis</name>
    <name type="common">China rose</name>
    <dbReference type="NCBI Taxonomy" id="74649"/>
    <lineage>
        <taxon>Eukaryota</taxon>
        <taxon>Viridiplantae</taxon>
        <taxon>Streptophyta</taxon>
        <taxon>Embryophyta</taxon>
        <taxon>Tracheophyta</taxon>
        <taxon>Spermatophyta</taxon>
        <taxon>Magnoliopsida</taxon>
        <taxon>eudicotyledons</taxon>
        <taxon>Gunneridae</taxon>
        <taxon>Pentapetalae</taxon>
        <taxon>rosids</taxon>
        <taxon>fabids</taxon>
        <taxon>Rosales</taxon>
        <taxon>Rosaceae</taxon>
        <taxon>Rosoideae</taxon>
        <taxon>Rosoideae incertae sedis</taxon>
        <taxon>Rosa</taxon>
    </lineage>
</organism>
<name>A0A2P6PLX3_ROSCH</name>
<proteinExistence type="predicted"/>
<sequence length="67" mass="7210">MTSFPTHLTFNTTTTLFSTLGLTVILETPSSAITISLTSPGFISSSYHGTHVGMKRETSLNAPFCKE</sequence>
<dbReference type="Gramene" id="PRQ22932">
    <property type="protein sequence ID" value="PRQ22932"/>
    <property type="gene ID" value="RchiOBHm_Chr6g0255701"/>
</dbReference>
<reference evidence="1 2" key="1">
    <citation type="journal article" date="2018" name="Nat. Genet.">
        <title>The Rosa genome provides new insights in the design of modern roses.</title>
        <authorList>
            <person name="Bendahmane M."/>
        </authorList>
    </citation>
    <scope>NUCLEOTIDE SEQUENCE [LARGE SCALE GENOMIC DNA]</scope>
    <source>
        <strain evidence="2">cv. Old Blush</strain>
    </source>
</reference>
<accession>A0A2P6PLX3</accession>
<comment type="caution">
    <text evidence="1">The sequence shown here is derived from an EMBL/GenBank/DDBJ whole genome shotgun (WGS) entry which is preliminary data.</text>
</comment>
<evidence type="ECO:0000313" key="2">
    <source>
        <dbReference type="Proteomes" id="UP000238479"/>
    </source>
</evidence>
<evidence type="ECO:0000313" key="1">
    <source>
        <dbReference type="EMBL" id="PRQ22932.1"/>
    </source>
</evidence>
<dbReference type="Proteomes" id="UP000238479">
    <property type="component" value="Chromosome 6"/>
</dbReference>
<dbReference type="AlphaFoldDB" id="A0A2P6PLX3"/>
<gene>
    <name evidence="1" type="ORF">RchiOBHm_Chr6g0255701</name>
</gene>
<dbReference type="EMBL" id="PDCK01000044">
    <property type="protein sequence ID" value="PRQ22932.1"/>
    <property type="molecule type" value="Genomic_DNA"/>
</dbReference>
<protein>
    <submittedName>
        <fullName evidence="1">Uncharacterized protein</fullName>
    </submittedName>
</protein>